<evidence type="ECO:0000256" key="2">
    <source>
        <dbReference type="SAM" id="SignalP"/>
    </source>
</evidence>
<feature type="domain" description="DUF4124" evidence="4">
    <location>
        <begin position="10"/>
        <end position="39"/>
    </location>
</feature>
<dbReference type="Proteomes" id="UP000808146">
    <property type="component" value="Unassembled WGS sequence"/>
</dbReference>
<organism evidence="5 6">
    <name type="scientific">Candidatus Dechloromonas phosphorivorans</name>
    <dbReference type="NCBI Taxonomy" id="2899244"/>
    <lineage>
        <taxon>Bacteria</taxon>
        <taxon>Pseudomonadati</taxon>
        <taxon>Pseudomonadota</taxon>
        <taxon>Betaproteobacteria</taxon>
        <taxon>Rhodocyclales</taxon>
        <taxon>Azonexaceae</taxon>
        <taxon>Dechloromonas</taxon>
    </lineage>
</organism>
<proteinExistence type="inferred from homology"/>
<feature type="domain" description="Transglycosylase SLT" evidence="3">
    <location>
        <begin position="87"/>
        <end position="191"/>
    </location>
</feature>
<dbReference type="InterPro" id="IPR025392">
    <property type="entry name" value="DUF4124"/>
</dbReference>
<keyword evidence="2" id="KW-0732">Signal</keyword>
<evidence type="ECO:0000256" key="1">
    <source>
        <dbReference type="ARBA" id="ARBA00007734"/>
    </source>
</evidence>
<feature type="signal peptide" evidence="2">
    <location>
        <begin position="1"/>
        <end position="21"/>
    </location>
</feature>
<comment type="similarity">
    <text evidence="1">Belongs to the transglycosylase Slt family.</text>
</comment>
<protein>
    <submittedName>
        <fullName evidence="5">Transglycosylase SLT domain-containing protein</fullName>
    </submittedName>
</protein>
<evidence type="ECO:0000313" key="6">
    <source>
        <dbReference type="Proteomes" id="UP000808146"/>
    </source>
</evidence>
<dbReference type="SUPFAM" id="SSF53955">
    <property type="entry name" value="Lysozyme-like"/>
    <property type="match status" value="1"/>
</dbReference>
<evidence type="ECO:0000259" key="4">
    <source>
        <dbReference type="Pfam" id="PF13511"/>
    </source>
</evidence>
<evidence type="ECO:0000259" key="3">
    <source>
        <dbReference type="Pfam" id="PF01464"/>
    </source>
</evidence>
<dbReference type="PANTHER" id="PTHR37423">
    <property type="entry name" value="SOLUBLE LYTIC MUREIN TRANSGLYCOSYLASE-RELATED"/>
    <property type="match status" value="1"/>
</dbReference>
<reference evidence="5" key="1">
    <citation type="submission" date="2020-10" db="EMBL/GenBank/DDBJ databases">
        <title>Connecting structure to function with the recovery of over 1000 high-quality activated sludge metagenome-assembled genomes encoding full-length rRNA genes using long-read sequencing.</title>
        <authorList>
            <person name="Singleton C.M."/>
            <person name="Petriglieri F."/>
            <person name="Kristensen J.M."/>
            <person name="Kirkegaard R.H."/>
            <person name="Michaelsen T.Y."/>
            <person name="Andersen M.H."/>
            <person name="Karst S.M."/>
            <person name="Dueholm M.S."/>
            <person name="Nielsen P.H."/>
            <person name="Albertsen M."/>
        </authorList>
    </citation>
    <scope>NUCLEOTIDE SEQUENCE</scope>
    <source>
        <strain evidence="5">OdNE_18-Q3-R46-58_BAT3C.305</strain>
    </source>
</reference>
<dbReference type="InterPro" id="IPR023346">
    <property type="entry name" value="Lysozyme-like_dom_sf"/>
</dbReference>
<dbReference type="Pfam" id="PF13511">
    <property type="entry name" value="DUF4124"/>
    <property type="match status" value="1"/>
</dbReference>
<comment type="caution">
    <text evidence="5">The sequence shown here is derived from an EMBL/GenBank/DDBJ whole genome shotgun (WGS) entry which is preliminary data.</text>
</comment>
<feature type="chain" id="PRO_5038537640" evidence="2">
    <location>
        <begin position="22"/>
        <end position="257"/>
    </location>
</feature>
<dbReference type="Pfam" id="PF01464">
    <property type="entry name" value="SLT"/>
    <property type="match status" value="1"/>
</dbReference>
<dbReference type="EMBL" id="JADKBR010000016">
    <property type="protein sequence ID" value="MBK8890995.1"/>
    <property type="molecule type" value="Genomic_DNA"/>
</dbReference>
<dbReference type="GO" id="GO:0000270">
    <property type="term" value="P:peptidoglycan metabolic process"/>
    <property type="evidence" value="ECO:0007669"/>
    <property type="project" value="InterPro"/>
</dbReference>
<dbReference type="PANTHER" id="PTHR37423:SF2">
    <property type="entry name" value="MEMBRANE-BOUND LYTIC MUREIN TRANSGLYCOSYLASE C"/>
    <property type="match status" value="1"/>
</dbReference>
<dbReference type="InterPro" id="IPR008258">
    <property type="entry name" value="Transglycosylase_SLT_dom_1"/>
</dbReference>
<dbReference type="PROSITE" id="PS00922">
    <property type="entry name" value="TRANSGLYCOSYLASE"/>
    <property type="match status" value="1"/>
</dbReference>
<dbReference type="GO" id="GO:0016020">
    <property type="term" value="C:membrane"/>
    <property type="evidence" value="ECO:0007669"/>
    <property type="project" value="InterPro"/>
</dbReference>
<evidence type="ECO:0000313" key="5">
    <source>
        <dbReference type="EMBL" id="MBK8890995.1"/>
    </source>
</evidence>
<dbReference type="GO" id="GO:0008933">
    <property type="term" value="F:peptidoglycan lytic transglycosylase activity"/>
    <property type="evidence" value="ECO:0007669"/>
    <property type="project" value="InterPro"/>
</dbReference>
<accession>A0A9D7LNE2</accession>
<dbReference type="Gene3D" id="1.10.530.10">
    <property type="match status" value="1"/>
</dbReference>
<dbReference type="AlphaFoldDB" id="A0A9D7LNE2"/>
<name>A0A9D7LNE2_9RHOO</name>
<gene>
    <name evidence="5" type="ORF">IPN75_11750</name>
</gene>
<dbReference type="CDD" id="cd13401">
    <property type="entry name" value="Slt70-like"/>
    <property type="match status" value="1"/>
</dbReference>
<sequence length="257" mass="28122">MLNSKLLMTLLLCLAATSSQAAIYGYVDEQGVAHFSAEKSDARYQLLVRGNRFGSLELEPSGRGRPPPSARLTEHPNLKAYEPLLKGASMEFGVELALLKAVMAAESGFNPDAISPKGAIGLMQVMPSTAERFGLLADKNKTLEQKLRDPKTNIRLGARYLADLFRLFPEQQNLVIASYNAGEGAVQQYKNDIPPYPETRNYVQLVTQLYYVYQFRSPARKHGAAVIGASSNGAKRVRLTIRPPDSAVALQSPPSGR</sequence>
<dbReference type="InterPro" id="IPR000189">
    <property type="entry name" value="Transglyc_AS"/>
</dbReference>